<keyword evidence="1" id="KW-0812">Transmembrane</keyword>
<feature type="transmembrane region" description="Helical" evidence="1">
    <location>
        <begin position="6"/>
        <end position="26"/>
    </location>
</feature>
<comment type="caution">
    <text evidence="2">The sequence shown here is derived from an EMBL/GenBank/DDBJ whole genome shotgun (WGS) entry which is preliminary data.</text>
</comment>
<reference evidence="2 3" key="1">
    <citation type="submission" date="2014-08" db="EMBL/GenBank/DDBJ databases">
        <title>Chaperone-usher fimbriae in a diverse selection of Gallibacterium genomes.</title>
        <authorList>
            <person name="Kudirkiene E."/>
            <person name="Bager R.J."/>
            <person name="Johnson T.J."/>
            <person name="Bojesen A.M."/>
        </authorList>
    </citation>
    <scope>NUCLEOTIDE SEQUENCE [LARGE SCALE GENOMIC DNA]</scope>
    <source>
        <strain evidence="2 3">20558/3kl.</strain>
    </source>
</reference>
<gene>
    <name evidence="2" type="ORF">JP32_01290</name>
</gene>
<protein>
    <submittedName>
        <fullName evidence="2">Uncharacterized protein</fullName>
    </submittedName>
</protein>
<name>A0A0A2XSY0_9PAST</name>
<evidence type="ECO:0000313" key="3">
    <source>
        <dbReference type="Proteomes" id="UP000030526"/>
    </source>
</evidence>
<dbReference type="EMBL" id="JPXS01000009">
    <property type="protein sequence ID" value="KGQ34122.1"/>
    <property type="molecule type" value="Genomic_DNA"/>
</dbReference>
<dbReference type="Proteomes" id="UP000030526">
    <property type="component" value="Unassembled WGS sequence"/>
</dbReference>
<accession>A0A0A2XSY0</accession>
<evidence type="ECO:0000313" key="2">
    <source>
        <dbReference type="EMBL" id="KGQ34122.1"/>
    </source>
</evidence>
<keyword evidence="1" id="KW-0472">Membrane</keyword>
<evidence type="ECO:0000256" key="1">
    <source>
        <dbReference type="SAM" id="Phobius"/>
    </source>
</evidence>
<proteinExistence type="predicted"/>
<dbReference type="AlphaFoldDB" id="A0A0A2XSY0"/>
<sequence>MKINSFEIITIVYVIGMTCFVLLYSYSFKNLNDRVKSLEEKMYLLIEINKNEVEAIKKLNENHQYLVNIFNQIESADVRFRFDKDNPTEKKTLN</sequence>
<dbReference type="RefSeq" id="WP_039083379.1">
    <property type="nucleotide sequence ID" value="NZ_JPXS01000009.1"/>
</dbReference>
<keyword evidence="1" id="KW-1133">Transmembrane helix</keyword>
<organism evidence="2 3">
    <name type="scientific">Gallibacterium anatis</name>
    <dbReference type="NCBI Taxonomy" id="750"/>
    <lineage>
        <taxon>Bacteria</taxon>
        <taxon>Pseudomonadati</taxon>
        <taxon>Pseudomonadota</taxon>
        <taxon>Gammaproteobacteria</taxon>
        <taxon>Pasteurellales</taxon>
        <taxon>Pasteurellaceae</taxon>
        <taxon>Gallibacterium</taxon>
    </lineage>
</organism>